<dbReference type="Gene3D" id="1.20.5.500">
    <property type="entry name" value="Single helix bin"/>
    <property type="match status" value="1"/>
</dbReference>
<dbReference type="Pfam" id="PF13873">
    <property type="entry name" value="Myb_DNA-bind_5"/>
    <property type="match status" value="1"/>
</dbReference>
<feature type="coiled-coil region" evidence="12">
    <location>
        <begin position="343"/>
        <end position="370"/>
    </location>
</feature>
<evidence type="ECO:0000256" key="4">
    <source>
        <dbReference type="ARBA" id="ARBA00016807"/>
    </source>
</evidence>
<feature type="compositionally biased region" description="Low complexity" evidence="13">
    <location>
        <begin position="166"/>
        <end position="180"/>
    </location>
</feature>
<comment type="function">
    <text evidence="10">Involved in transvection phenomena (= synapsis-dependent gene expression), where the synaptic pairing of chromosomes carrying genes with which zeste interacts influences the expression of these genes. Zeste binds to DNA and stimulates transcription from a nearby promoter.</text>
</comment>
<dbReference type="STRING" id="66420.A0A194Q4G9"/>
<feature type="domain" description="Myb/SANT-like DNA-binding" evidence="14">
    <location>
        <begin position="10"/>
        <end position="90"/>
    </location>
</feature>
<dbReference type="Pfam" id="PF04568">
    <property type="entry name" value="IATP"/>
    <property type="match status" value="1"/>
</dbReference>
<dbReference type="PANTHER" id="PTHR48417">
    <property type="entry name" value="ATP SYNTHASE F1 SUBUNIT EPSILON"/>
    <property type="match status" value="1"/>
</dbReference>
<evidence type="ECO:0000313" key="16">
    <source>
        <dbReference type="Proteomes" id="UP000053268"/>
    </source>
</evidence>
<evidence type="ECO:0000256" key="7">
    <source>
        <dbReference type="ARBA" id="ARBA00023054"/>
    </source>
</evidence>
<keyword evidence="6" id="KW-0805">Transcription regulation</keyword>
<evidence type="ECO:0000256" key="13">
    <source>
        <dbReference type="SAM" id="MobiDB-lite"/>
    </source>
</evidence>
<dbReference type="InterPro" id="IPR007648">
    <property type="entry name" value="ATPase_inhibitor_mt"/>
</dbReference>
<dbReference type="FunFam" id="1.20.5.500:FF:000007">
    <property type="entry name" value="ATPase inhibitor, putative"/>
    <property type="match status" value="1"/>
</dbReference>
<evidence type="ECO:0000313" key="15">
    <source>
        <dbReference type="EMBL" id="KPJ00244.1"/>
    </source>
</evidence>
<evidence type="ECO:0000256" key="8">
    <source>
        <dbReference type="ARBA" id="ARBA00023128"/>
    </source>
</evidence>
<keyword evidence="16" id="KW-1185">Reference proteome</keyword>
<evidence type="ECO:0000256" key="11">
    <source>
        <dbReference type="ARBA" id="ARBA00030036"/>
    </source>
</evidence>
<dbReference type="GO" id="GO:0005739">
    <property type="term" value="C:mitochondrion"/>
    <property type="evidence" value="ECO:0007669"/>
    <property type="project" value="UniProtKB-SubCell"/>
</dbReference>
<evidence type="ECO:0000256" key="6">
    <source>
        <dbReference type="ARBA" id="ARBA00023015"/>
    </source>
</evidence>
<gene>
    <name evidence="15" type="ORF">RR46_02632</name>
</gene>
<evidence type="ECO:0000256" key="2">
    <source>
        <dbReference type="ARBA" id="ARBA00010901"/>
    </source>
</evidence>
<dbReference type="PANTHER" id="PTHR48417:SF1">
    <property type="entry name" value="ATP SYNTHASE F1 SUBUNIT EPSILON"/>
    <property type="match status" value="1"/>
</dbReference>
<dbReference type="Proteomes" id="UP000053268">
    <property type="component" value="Unassembled WGS sequence"/>
</dbReference>
<dbReference type="GO" id="GO:0042030">
    <property type="term" value="F:ATPase inhibitor activity"/>
    <property type="evidence" value="ECO:0007669"/>
    <property type="project" value="InterPro"/>
</dbReference>
<evidence type="ECO:0000256" key="1">
    <source>
        <dbReference type="ARBA" id="ARBA00004173"/>
    </source>
</evidence>
<evidence type="ECO:0000256" key="5">
    <source>
        <dbReference type="ARBA" id="ARBA00022946"/>
    </source>
</evidence>
<sequence length="370" mass="42496">MRKITSRRSRTPNWSLEEKQYLLELIKERKEVIVTKPNNGPNQSEEKDAAWNEILSELAAKFGNKFSESSIKKVKTQWQNMKRIAREEISQSGSDVQKCTRQSQEVCSILDFMKDDSIKRDDESVHETTLSANIEVKAESVDEDMIQSCNVEDNSMEYVPNHERTTNNNTFESSESSYPEQPEQMSEITEQENIEGNEENNTSNTMKNVCAMTDMSFKPGLNINPFHAEFRDFFNYSAAEKQLKLETLKEERQVARAMREAAELNKIIAEQKLKHVLWVKNIEMGMYSGEPGSGAGKGGGTGGAIRDAGGSFGKMQAAREEEYFYNKQKEQLSNMKQVFSQEIAFHQDQIKRHEDAIRRHKEQMAKMDEK</sequence>
<reference evidence="15 16" key="1">
    <citation type="journal article" date="2015" name="Nat. Commun.">
        <title>Outbred genome sequencing and CRISPR/Cas9 gene editing in butterflies.</title>
        <authorList>
            <person name="Li X."/>
            <person name="Fan D."/>
            <person name="Zhang W."/>
            <person name="Liu G."/>
            <person name="Zhang L."/>
            <person name="Zhao L."/>
            <person name="Fang X."/>
            <person name="Chen L."/>
            <person name="Dong Y."/>
            <person name="Chen Y."/>
            <person name="Ding Y."/>
            <person name="Zhao R."/>
            <person name="Feng M."/>
            <person name="Zhu Y."/>
            <person name="Feng Y."/>
            <person name="Jiang X."/>
            <person name="Zhu D."/>
            <person name="Xiang H."/>
            <person name="Feng X."/>
            <person name="Li S."/>
            <person name="Wang J."/>
            <person name="Zhang G."/>
            <person name="Kronforst M.R."/>
            <person name="Wang W."/>
        </authorList>
    </citation>
    <scope>NUCLEOTIDE SEQUENCE [LARGE SCALE GENOMIC DNA]</scope>
    <source>
        <strain evidence="15">Ya'a_city_454_Px</strain>
        <tissue evidence="15">Whole body</tissue>
    </source>
</reference>
<evidence type="ECO:0000256" key="9">
    <source>
        <dbReference type="ARBA" id="ARBA00023163"/>
    </source>
</evidence>
<evidence type="ECO:0000259" key="14">
    <source>
        <dbReference type="Pfam" id="PF13873"/>
    </source>
</evidence>
<name>A0A194Q4G9_PAPXU</name>
<accession>A0A194Q4G9</accession>
<protein>
    <recommendedName>
        <fullName evidence="4">Regulatory protein zeste</fullName>
    </recommendedName>
    <alternativeName>
        <fullName evidence="11">ATP synthase F1 subunit epsilon</fullName>
    </alternativeName>
</protein>
<comment type="subcellular location">
    <subcellularLocation>
        <location evidence="1">Mitochondrion</location>
    </subcellularLocation>
</comment>
<feature type="region of interest" description="Disordered" evidence="13">
    <location>
        <begin position="160"/>
        <end position="180"/>
    </location>
</feature>
<organism evidence="15 16">
    <name type="scientific">Papilio xuthus</name>
    <name type="common">Asian swallowtail butterfly</name>
    <dbReference type="NCBI Taxonomy" id="66420"/>
    <lineage>
        <taxon>Eukaryota</taxon>
        <taxon>Metazoa</taxon>
        <taxon>Ecdysozoa</taxon>
        <taxon>Arthropoda</taxon>
        <taxon>Hexapoda</taxon>
        <taxon>Insecta</taxon>
        <taxon>Pterygota</taxon>
        <taxon>Neoptera</taxon>
        <taxon>Endopterygota</taxon>
        <taxon>Lepidoptera</taxon>
        <taxon>Glossata</taxon>
        <taxon>Ditrysia</taxon>
        <taxon>Papilionoidea</taxon>
        <taxon>Papilionidae</taxon>
        <taxon>Papilioninae</taxon>
        <taxon>Papilio</taxon>
    </lineage>
</organism>
<evidence type="ECO:0000256" key="10">
    <source>
        <dbReference type="ARBA" id="ARBA00025466"/>
    </source>
</evidence>
<comment type="similarity">
    <text evidence="2">Belongs to the ATPase inhibitor family.</text>
</comment>
<keyword evidence="5" id="KW-0809">Transit peptide</keyword>
<evidence type="ECO:0000256" key="3">
    <source>
        <dbReference type="ARBA" id="ARBA00011764"/>
    </source>
</evidence>
<feature type="coiled-coil region" evidence="12">
    <location>
        <begin position="238"/>
        <end position="274"/>
    </location>
</feature>
<proteinExistence type="inferred from homology"/>
<evidence type="ECO:0000256" key="12">
    <source>
        <dbReference type="SAM" id="Coils"/>
    </source>
</evidence>
<dbReference type="SUPFAM" id="SSF64602">
    <property type="entry name" value="F1 ATPase inhibitor, IF1, C-terminal domain"/>
    <property type="match status" value="1"/>
</dbReference>
<keyword evidence="7 12" id="KW-0175">Coiled coil</keyword>
<dbReference type="EMBL" id="KQ459465">
    <property type="protein sequence ID" value="KPJ00244.1"/>
    <property type="molecule type" value="Genomic_DNA"/>
</dbReference>
<keyword evidence="9" id="KW-0804">Transcription</keyword>
<dbReference type="AlphaFoldDB" id="A0A194Q4G9"/>
<dbReference type="InterPro" id="IPR028002">
    <property type="entry name" value="Myb_DNA-bind_5"/>
</dbReference>
<keyword evidence="8" id="KW-0496">Mitochondrion</keyword>
<comment type="subunit">
    <text evidence="3">Self-associates forming complexes of several hundred monomers.</text>
</comment>